<dbReference type="OrthoDB" id="9798884at2"/>
<proteinExistence type="predicted"/>
<dbReference type="AlphaFoldDB" id="A0A1D8TR28"/>
<dbReference type="Proteomes" id="UP000177870">
    <property type="component" value="Chromosome"/>
</dbReference>
<dbReference type="RefSeq" id="WP_070392570.1">
    <property type="nucleotide sequence ID" value="NZ_CP017599.1"/>
</dbReference>
<dbReference type="SUPFAM" id="SSF52309">
    <property type="entry name" value="N-(deoxy)ribosyltransferase-like"/>
    <property type="match status" value="1"/>
</dbReference>
<feature type="region of interest" description="Disordered" evidence="1">
    <location>
        <begin position="541"/>
        <end position="565"/>
    </location>
</feature>
<evidence type="ECO:0000313" key="2">
    <source>
        <dbReference type="EMBL" id="AOX00099.1"/>
    </source>
</evidence>
<gene>
    <name evidence="2" type="ORF">BJP34_12165</name>
</gene>
<feature type="compositionally biased region" description="Polar residues" evidence="1">
    <location>
        <begin position="780"/>
        <end position="791"/>
    </location>
</feature>
<name>A0A1D8TR28_9CYAN</name>
<protein>
    <submittedName>
        <fullName evidence="2">Uncharacterized protein</fullName>
    </submittedName>
</protein>
<organism evidence="2 3">
    <name type="scientific">Moorena producens PAL-8-15-08-1</name>
    <dbReference type="NCBI Taxonomy" id="1458985"/>
    <lineage>
        <taxon>Bacteria</taxon>
        <taxon>Bacillati</taxon>
        <taxon>Cyanobacteriota</taxon>
        <taxon>Cyanophyceae</taxon>
        <taxon>Coleofasciculales</taxon>
        <taxon>Coleofasciculaceae</taxon>
        <taxon>Moorena</taxon>
    </lineage>
</organism>
<reference evidence="3" key="1">
    <citation type="submission" date="2016-10" db="EMBL/GenBank/DDBJ databases">
        <title>Comparative genomics uncovers the prolific and rare metabolic potential of the cyanobacterial genus Moorea.</title>
        <authorList>
            <person name="Leao T."/>
            <person name="Castelao G."/>
            <person name="Korobeynikov A."/>
            <person name="Monroe E.A."/>
            <person name="Podell S."/>
            <person name="Glukhov E."/>
            <person name="Allen E."/>
            <person name="Gerwick W.H."/>
            <person name="Gerwick L."/>
        </authorList>
    </citation>
    <scope>NUCLEOTIDE SEQUENCE [LARGE SCALE GENOMIC DNA]</scope>
    <source>
        <strain evidence="3">PAL-8-15-08-1</strain>
    </source>
</reference>
<feature type="compositionally biased region" description="Polar residues" evidence="1">
    <location>
        <begin position="549"/>
        <end position="563"/>
    </location>
</feature>
<dbReference type="KEGG" id="mpro:BJP34_12165"/>
<evidence type="ECO:0000256" key="1">
    <source>
        <dbReference type="SAM" id="MobiDB-lite"/>
    </source>
</evidence>
<feature type="region of interest" description="Disordered" evidence="1">
    <location>
        <begin position="773"/>
        <end position="797"/>
    </location>
</feature>
<accession>A0A1D8TR28</accession>
<evidence type="ECO:0000313" key="3">
    <source>
        <dbReference type="Proteomes" id="UP000177870"/>
    </source>
</evidence>
<dbReference type="EMBL" id="CP017599">
    <property type="protein sequence ID" value="AOX00099.1"/>
    <property type="molecule type" value="Genomic_DNA"/>
</dbReference>
<sequence>MPEANVANKTIISLENFLEKMTEKYKQDFIDKVTEHSDGSIDQTRADDYFRTFVKALYNNRVEGIGPGYGYFYEGGAAGEKGRQNLVEAFHAEVSEFIRAFGPVAAQGSTLLWSSYAIGRFAAEDKEILRSAGVTDENAETLNKTEIGELWDKLKITTEMDEQIGYIWDNQYHVWASVSKEFASNAKGEVHVFLPKNIAASTVFWNVELPELRKNMAEFTQKPESEQVTKITIHRLTNDALKRVNDAADDNAKRQVMLDSSSWQNLDFSEATLEVPKFSDKQNKLLEDSNPLLFTQMDNYVRNNQTGGAITISKLTEIARRWRDKASGNVELYRKIADKYGHFASVPFDTAQNIAKGQGTNSEIKQYGDKLVNAFQNDLSTKEPQDYNDSDLEIITPLLYDNYTRLQQASSIEMSTKVISKTELANLLKTSPGALTLGGFSNFNQYSKKLSARETIERFGLNYQYQDASGQTVKPYQMSVGGRDQALPFVYYVTTPITNEIKDNAKIPLDPTVKTKLEAIANDANRDNNDELKKMAKELTTPGVYHELTPNTGNNLPRYGTQTDGKKSYAGMLRTTYSPSSSELSPGTMIRARGFNGEDFKIADWNGLTWTLSPQKVTDLPSWIQNQGRPEDRLNFNEELKQWKMIGESKMIPPTRIPAPVKGFMEHHFQTSLNEITIQKVGSLDNDDSTATLIKFKLGEYNDSTEAGLTKIANKLGDALKLKFANNGNQPDISKAITEINKELPTKSVSIKNDLMILRRVKMISDNVTKKLKSRYPTGKTPSVSAGITRTGSRRSR</sequence>